<dbReference type="EMBL" id="CP029550">
    <property type="protein sequence ID" value="AWN41526.1"/>
    <property type="molecule type" value="Genomic_DNA"/>
</dbReference>
<accession>A0A2U8W888</accession>
<dbReference type="AlphaFoldDB" id="A0A2U8W888"/>
<protein>
    <submittedName>
        <fullName evidence="1">Uncharacterized protein</fullName>
    </submittedName>
</protein>
<dbReference type="OrthoDB" id="8003189at2"/>
<evidence type="ECO:0000313" key="2">
    <source>
        <dbReference type="Proteomes" id="UP000245926"/>
    </source>
</evidence>
<dbReference type="Proteomes" id="UP000245926">
    <property type="component" value="Chromosome"/>
</dbReference>
<dbReference type="KEGG" id="mets:DK389_14640"/>
<evidence type="ECO:0000313" key="1">
    <source>
        <dbReference type="EMBL" id="AWN41526.1"/>
    </source>
</evidence>
<sequence length="76" mass="8253">MNGSERSRDRSRDWSLSVAAAEDGVRLEFGLNDLDGRPLTAILDLDRGEARNLARALMAAAGDAMERTFPHPPSGE</sequence>
<reference evidence="2" key="1">
    <citation type="submission" date="2018-05" db="EMBL/GenBank/DDBJ databases">
        <title>Complete Genome Sequence of Methylobacterium sp. 17SD2-17.</title>
        <authorList>
            <person name="Srinivasan S."/>
        </authorList>
    </citation>
    <scope>NUCLEOTIDE SEQUENCE [LARGE SCALE GENOMIC DNA]</scope>
    <source>
        <strain evidence="2">17SD2-17</strain>
    </source>
</reference>
<proteinExistence type="predicted"/>
<gene>
    <name evidence="1" type="ORF">DK389_14640</name>
</gene>
<organism evidence="1 2">
    <name type="scientific">Methylobacterium durans</name>
    <dbReference type="NCBI Taxonomy" id="2202825"/>
    <lineage>
        <taxon>Bacteria</taxon>
        <taxon>Pseudomonadati</taxon>
        <taxon>Pseudomonadota</taxon>
        <taxon>Alphaproteobacteria</taxon>
        <taxon>Hyphomicrobiales</taxon>
        <taxon>Methylobacteriaceae</taxon>
        <taxon>Methylobacterium</taxon>
    </lineage>
</organism>
<keyword evidence="2" id="KW-1185">Reference proteome</keyword>
<name>A0A2U8W888_9HYPH</name>